<organism evidence="1">
    <name type="scientific">uncultured Cytophagales bacterium</name>
    <dbReference type="NCBI Taxonomy" id="158755"/>
    <lineage>
        <taxon>Bacteria</taxon>
        <taxon>Pseudomonadati</taxon>
        <taxon>Bacteroidota</taxon>
        <taxon>Sphingobacteriia</taxon>
        <taxon>Sphingobacteriales</taxon>
        <taxon>environmental samples</taxon>
    </lineage>
</organism>
<protein>
    <submittedName>
        <fullName evidence="1">Uncharacterized protein</fullName>
    </submittedName>
</protein>
<accession>A0A6J4JNN3</accession>
<name>A0A6J4JNN3_9SPHI</name>
<gene>
    <name evidence="1" type="ORF">AVDCRST_MAG56-3912</name>
</gene>
<sequence length="37" mass="4276">CSCLSLRPLRSPLRSLRFNSFLCVFSLRLCVKSWSSI</sequence>
<feature type="non-terminal residue" evidence="1">
    <location>
        <position position="1"/>
    </location>
</feature>
<dbReference type="EMBL" id="CADCTQ010000328">
    <property type="protein sequence ID" value="CAA9283453.1"/>
    <property type="molecule type" value="Genomic_DNA"/>
</dbReference>
<feature type="non-terminal residue" evidence="1">
    <location>
        <position position="37"/>
    </location>
</feature>
<evidence type="ECO:0000313" key="1">
    <source>
        <dbReference type="EMBL" id="CAA9283453.1"/>
    </source>
</evidence>
<dbReference type="AlphaFoldDB" id="A0A6J4JNN3"/>
<reference evidence="1" key="1">
    <citation type="submission" date="2020-02" db="EMBL/GenBank/DDBJ databases">
        <authorList>
            <person name="Meier V. D."/>
        </authorList>
    </citation>
    <scope>NUCLEOTIDE SEQUENCE</scope>
    <source>
        <strain evidence="1">AVDCRST_MAG56</strain>
    </source>
</reference>
<proteinExistence type="predicted"/>